<keyword evidence="2" id="KW-1185">Reference proteome</keyword>
<accession>A0ABP7VQT9</accession>
<dbReference type="EMBL" id="BAAAZG010000018">
    <property type="protein sequence ID" value="GAA4072331.1"/>
    <property type="molecule type" value="Genomic_DNA"/>
</dbReference>
<comment type="caution">
    <text evidence="1">The sequence shown here is derived from an EMBL/GenBank/DDBJ whole genome shotgun (WGS) entry which is preliminary data.</text>
</comment>
<gene>
    <name evidence="1" type="ORF">GCM10022214_30490</name>
</gene>
<sequence>MPVTYQETTEHDAVVTEVGWTGTTLRVAGSLHPAPDGAPEARLVLREHDGDRTLSCPATAAPAGSGGLRFEAAIDVAGAADGRPLPHGLWDLDLTVGAETVPLGPGRSPGLDVSPRRGFLPDSTTVTVYFSVYGPLAVDVGGERHVAGDVRADAVAWNEHDETLVVSGHLDLRAFAPPISATLALRDRRTGRVYEVIAMLDAGADRMTYTADIPMTRAFVDDPLPRGTWDATLVVGFSGLHRELCVLAPAEPVDHRVRRRLRHLRITSTRAPAPLTITVGGQ</sequence>
<evidence type="ECO:0008006" key="3">
    <source>
        <dbReference type="Google" id="ProtNLM"/>
    </source>
</evidence>
<dbReference type="RefSeq" id="WP_344946963.1">
    <property type="nucleotide sequence ID" value="NZ_BAAAZG010000018.1"/>
</dbReference>
<organism evidence="1 2">
    <name type="scientific">Actinomadura miaoliensis</name>
    <dbReference type="NCBI Taxonomy" id="430685"/>
    <lineage>
        <taxon>Bacteria</taxon>
        <taxon>Bacillati</taxon>
        <taxon>Actinomycetota</taxon>
        <taxon>Actinomycetes</taxon>
        <taxon>Streptosporangiales</taxon>
        <taxon>Thermomonosporaceae</taxon>
        <taxon>Actinomadura</taxon>
    </lineage>
</organism>
<dbReference type="Proteomes" id="UP001500683">
    <property type="component" value="Unassembled WGS sequence"/>
</dbReference>
<proteinExistence type="predicted"/>
<evidence type="ECO:0000313" key="1">
    <source>
        <dbReference type="EMBL" id="GAA4072331.1"/>
    </source>
</evidence>
<evidence type="ECO:0000313" key="2">
    <source>
        <dbReference type="Proteomes" id="UP001500683"/>
    </source>
</evidence>
<reference evidence="2" key="1">
    <citation type="journal article" date="2019" name="Int. J. Syst. Evol. Microbiol.">
        <title>The Global Catalogue of Microorganisms (GCM) 10K type strain sequencing project: providing services to taxonomists for standard genome sequencing and annotation.</title>
        <authorList>
            <consortium name="The Broad Institute Genomics Platform"/>
            <consortium name="The Broad Institute Genome Sequencing Center for Infectious Disease"/>
            <person name="Wu L."/>
            <person name="Ma J."/>
        </authorList>
    </citation>
    <scope>NUCLEOTIDE SEQUENCE [LARGE SCALE GENOMIC DNA]</scope>
    <source>
        <strain evidence="2">JCM 16702</strain>
    </source>
</reference>
<name>A0ABP7VQT9_9ACTN</name>
<protein>
    <recommendedName>
        <fullName evidence="3">Urease accessory protein UreD</fullName>
    </recommendedName>
</protein>